<keyword evidence="6" id="KW-0509">mRNA transport</keyword>
<dbReference type="AlphaFoldDB" id="A0AAV5R0Q0"/>
<dbReference type="InterPro" id="IPR018222">
    <property type="entry name" value="Nuclear_transport_factor_2_euk"/>
</dbReference>
<keyword evidence="3" id="KW-0813">Transport</keyword>
<dbReference type="PROSITE" id="PS50177">
    <property type="entry name" value="NTF2_DOMAIN"/>
    <property type="match status" value="1"/>
</dbReference>
<dbReference type="SMART" id="SM00804">
    <property type="entry name" value="TAP_C"/>
    <property type="match status" value="1"/>
</dbReference>
<feature type="compositionally biased region" description="Low complexity" evidence="8">
    <location>
        <begin position="9"/>
        <end position="20"/>
    </location>
</feature>
<protein>
    <submittedName>
        <fullName evidence="11">Mex67 protein</fullName>
    </submittedName>
</protein>
<evidence type="ECO:0000256" key="3">
    <source>
        <dbReference type="ARBA" id="ARBA00022448"/>
    </source>
</evidence>
<dbReference type="SUPFAM" id="SSF46934">
    <property type="entry name" value="UBA-like"/>
    <property type="match status" value="1"/>
</dbReference>
<dbReference type="Pfam" id="PF18444">
    <property type="entry name" value="RRM_9"/>
    <property type="match status" value="1"/>
</dbReference>
<keyword evidence="5" id="KW-0677">Repeat</keyword>
<evidence type="ECO:0000313" key="12">
    <source>
        <dbReference type="Proteomes" id="UP001378960"/>
    </source>
</evidence>
<organism evidence="11 12">
    <name type="scientific">Pichia kluyveri</name>
    <name type="common">Yeast</name>
    <dbReference type="NCBI Taxonomy" id="36015"/>
    <lineage>
        <taxon>Eukaryota</taxon>
        <taxon>Fungi</taxon>
        <taxon>Dikarya</taxon>
        <taxon>Ascomycota</taxon>
        <taxon>Saccharomycotina</taxon>
        <taxon>Pichiomycetes</taxon>
        <taxon>Pichiales</taxon>
        <taxon>Pichiaceae</taxon>
        <taxon>Pichia</taxon>
    </lineage>
</organism>
<dbReference type="InterPro" id="IPR040736">
    <property type="entry name" value="Mex67_RRM"/>
</dbReference>
<dbReference type="Gene3D" id="1.10.8.10">
    <property type="entry name" value="DNA helicase RuvA subunit, C-terminal domain"/>
    <property type="match status" value="1"/>
</dbReference>
<gene>
    <name evidence="11" type="ORF">DAPK24_011380</name>
</gene>
<dbReference type="InterPro" id="IPR032675">
    <property type="entry name" value="LRR_dom_sf"/>
</dbReference>
<feature type="domain" description="TAP-C" evidence="10">
    <location>
        <begin position="567"/>
        <end position="619"/>
    </location>
</feature>
<evidence type="ECO:0000256" key="7">
    <source>
        <dbReference type="ARBA" id="ARBA00023242"/>
    </source>
</evidence>
<evidence type="ECO:0000256" key="1">
    <source>
        <dbReference type="ARBA" id="ARBA00004123"/>
    </source>
</evidence>
<evidence type="ECO:0000256" key="5">
    <source>
        <dbReference type="ARBA" id="ARBA00022737"/>
    </source>
</evidence>
<evidence type="ECO:0000256" key="6">
    <source>
        <dbReference type="ARBA" id="ARBA00022816"/>
    </source>
</evidence>
<reference evidence="11 12" key="1">
    <citation type="journal article" date="2023" name="Elife">
        <title>Identification of key yeast species and microbe-microbe interactions impacting larval growth of Drosophila in the wild.</title>
        <authorList>
            <person name="Mure A."/>
            <person name="Sugiura Y."/>
            <person name="Maeda R."/>
            <person name="Honda K."/>
            <person name="Sakurai N."/>
            <person name="Takahashi Y."/>
            <person name="Watada M."/>
            <person name="Katoh T."/>
            <person name="Gotoh A."/>
            <person name="Gotoh Y."/>
            <person name="Taniguchi I."/>
            <person name="Nakamura K."/>
            <person name="Hayashi T."/>
            <person name="Katayama T."/>
            <person name="Uemura T."/>
            <person name="Hattori Y."/>
        </authorList>
    </citation>
    <scope>NUCLEOTIDE SEQUENCE [LARGE SCALE GENOMIC DNA]</scope>
    <source>
        <strain evidence="11 12">PK-24</strain>
    </source>
</reference>
<dbReference type="GO" id="GO:0005634">
    <property type="term" value="C:nucleus"/>
    <property type="evidence" value="ECO:0007669"/>
    <property type="project" value="UniProtKB-SubCell"/>
</dbReference>
<dbReference type="Pfam" id="PF22602">
    <property type="entry name" value="NXF_NTF2"/>
    <property type="match status" value="1"/>
</dbReference>
<dbReference type="CDD" id="cd14342">
    <property type="entry name" value="UBA_TAP-C"/>
    <property type="match status" value="1"/>
</dbReference>
<dbReference type="Pfam" id="PF24048">
    <property type="entry name" value="LRR_NXF1-5"/>
    <property type="match status" value="1"/>
</dbReference>
<dbReference type="GO" id="GO:0016973">
    <property type="term" value="P:poly(A)+ mRNA export from nucleus"/>
    <property type="evidence" value="ECO:0007669"/>
    <property type="project" value="TreeGrafter"/>
</dbReference>
<dbReference type="Proteomes" id="UP001378960">
    <property type="component" value="Unassembled WGS sequence"/>
</dbReference>
<feature type="domain" description="NTF2" evidence="9">
    <location>
        <begin position="319"/>
        <end position="503"/>
    </location>
</feature>
<evidence type="ECO:0000259" key="10">
    <source>
        <dbReference type="PROSITE" id="PS51281"/>
    </source>
</evidence>
<sequence>MYYGGRGGYNNNNNNNNRAGYNFPNGPRGGNNNMNTFNSNPNYVTVEIQGWNNASPQEVISFLNRKTRVELFLGNVVGNIVQAQVKTMKDADIIARCSGMRFAGQALHCRIANNNNNNNNHHNNSMNGGGNPAVNAAAKDSTITILRNFLISRYNQQNKMLDLQSCENDQVLASNGLFSNSSTSSKFFPALMKIAEQEKLDVESVNLSGNNINDYSKWLSDLSHSFPDVKNIAMANNNVKKIEFFDKLKNKFNSLRELIIQGNPISQNMTLVQKIVEFFPRLVIIDGNQVRDEQKINRILTFPIKSTKVFFENEDFSKISTTFLTSYLNFWDNNRVDLMTLYTPQSQFSYQCDSSVISDFNANTPTNLWNNYTPHSRNFKRVSNEKSRSTRLSIGPEQILNTFKCLPKSKHNLDTNPNEYSIETVSFPSLNGIMISIHGEFDEIAQPEQQFAENSNNVNNRYNKYNNKNNKGGSLEKRCFDRVFVVVPGPNGAFIVASDLLCVKNYSKKKSWNIVDNNSTNINNNAAIPAVPTPSITPVNNGVPMPPMNNSTIPNALPPDIASKLNITQQEIVMKIMQETRLKLEFVLMLCEQSNWDYNTAGINFTNSKTQIPPDAYLQ</sequence>
<proteinExistence type="inferred from homology"/>
<feature type="region of interest" description="Disordered" evidence="8">
    <location>
        <begin position="1"/>
        <end position="20"/>
    </location>
</feature>
<dbReference type="Gene3D" id="3.10.450.50">
    <property type="match status" value="1"/>
</dbReference>
<evidence type="ECO:0000256" key="8">
    <source>
        <dbReference type="SAM" id="MobiDB-lite"/>
    </source>
</evidence>
<dbReference type="Pfam" id="PF03943">
    <property type="entry name" value="TAP_C"/>
    <property type="match status" value="1"/>
</dbReference>
<dbReference type="EMBL" id="BTGB01000001">
    <property type="protein sequence ID" value="GMM44563.1"/>
    <property type="molecule type" value="Genomic_DNA"/>
</dbReference>
<comment type="similarity">
    <text evidence="2">Belongs to the NXF family.</text>
</comment>
<dbReference type="PROSITE" id="PS51281">
    <property type="entry name" value="TAP_C"/>
    <property type="match status" value="1"/>
</dbReference>
<comment type="subcellular location">
    <subcellularLocation>
        <location evidence="1">Nucleus</location>
    </subcellularLocation>
</comment>
<dbReference type="InterPro" id="IPR002075">
    <property type="entry name" value="NTF2_dom"/>
</dbReference>
<keyword evidence="4" id="KW-0433">Leucine-rich repeat</keyword>
<dbReference type="InterPro" id="IPR032710">
    <property type="entry name" value="NTF2-like_dom_sf"/>
</dbReference>
<name>A0AAV5R0Q0_PICKL</name>
<dbReference type="Gene3D" id="3.80.10.10">
    <property type="entry name" value="Ribonuclease Inhibitor"/>
    <property type="match status" value="1"/>
</dbReference>
<evidence type="ECO:0000256" key="2">
    <source>
        <dbReference type="ARBA" id="ARBA00009285"/>
    </source>
</evidence>
<dbReference type="SUPFAM" id="SSF52058">
    <property type="entry name" value="L domain-like"/>
    <property type="match status" value="1"/>
</dbReference>
<dbReference type="InterPro" id="IPR009060">
    <property type="entry name" value="UBA-like_sf"/>
</dbReference>
<dbReference type="InterPro" id="IPR005637">
    <property type="entry name" value="TAP_C_dom"/>
</dbReference>
<dbReference type="PANTHER" id="PTHR10662">
    <property type="entry name" value="NUCLEAR RNA EXPORT FACTOR"/>
    <property type="match status" value="1"/>
</dbReference>
<evidence type="ECO:0000259" key="9">
    <source>
        <dbReference type="PROSITE" id="PS50177"/>
    </source>
</evidence>
<evidence type="ECO:0000256" key="4">
    <source>
        <dbReference type="ARBA" id="ARBA00022614"/>
    </source>
</evidence>
<dbReference type="InterPro" id="IPR030217">
    <property type="entry name" value="NXF_fam"/>
</dbReference>
<comment type="caution">
    <text evidence="11">The sequence shown here is derived from an EMBL/GenBank/DDBJ whole genome shotgun (WGS) entry which is preliminary data.</text>
</comment>
<dbReference type="GO" id="GO:0003723">
    <property type="term" value="F:RNA binding"/>
    <property type="evidence" value="ECO:0007669"/>
    <property type="project" value="TreeGrafter"/>
</dbReference>
<keyword evidence="12" id="KW-1185">Reference proteome</keyword>
<keyword evidence="7" id="KW-0539">Nucleus</keyword>
<evidence type="ECO:0000313" key="11">
    <source>
        <dbReference type="EMBL" id="GMM44563.1"/>
    </source>
</evidence>
<dbReference type="InterPro" id="IPR057125">
    <property type="entry name" value="NXF1/2/3/5-like_LRR"/>
</dbReference>
<dbReference type="PANTHER" id="PTHR10662:SF22">
    <property type="entry name" value="NUCLEAR RNA EXPORT FACTOR 1"/>
    <property type="match status" value="1"/>
</dbReference>
<dbReference type="SUPFAM" id="SSF54427">
    <property type="entry name" value="NTF2-like"/>
    <property type="match status" value="1"/>
</dbReference>
<accession>A0AAV5R0Q0</accession>